<name>A0A7W9MS74_9ACTN</name>
<evidence type="ECO:0000313" key="3">
    <source>
        <dbReference type="Proteomes" id="UP000549971"/>
    </source>
</evidence>
<gene>
    <name evidence="2" type="ORF">HDA39_000494</name>
</gene>
<dbReference type="EMBL" id="JACHMY010000001">
    <property type="protein sequence ID" value="MBB5833760.1"/>
    <property type="molecule type" value="Genomic_DNA"/>
</dbReference>
<feature type="chain" id="PRO_5030675731" evidence="1">
    <location>
        <begin position="20"/>
        <end position="216"/>
    </location>
</feature>
<evidence type="ECO:0000256" key="1">
    <source>
        <dbReference type="SAM" id="SignalP"/>
    </source>
</evidence>
<protein>
    <submittedName>
        <fullName evidence="2">Uncharacterized protein</fullName>
    </submittedName>
</protein>
<organism evidence="2 3">
    <name type="scientific">Kribbella italica</name>
    <dbReference type="NCBI Taxonomy" id="1540520"/>
    <lineage>
        <taxon>Bacteria</taxon>
        <taxon>Bacillati</taxon>
        <taxon>Actinomycetota</taxon>
        <taxon>Actinomycetes</taxon>
        <taxon>Propionibacteriales</taxon>
        <taxon>Kribbellaceae</taxon>
        <taxon>Kribbella</taxon>
    </lineage>
</organism>
<keyword evidence="1" id="KW-0732">Signal</keyword>
<feature type="signal peptide" evidence="1">
    <location>
        <begin position="1"/>
        <end position="19"/>
    </location>
</feature>
<keyword evidence="3" id="KW-1185">Reference proteome</keyword>
<reference evidence="2 3" key="1">
    <citation type="submission" date="2020-08" db="EMBL/GenBank/DDBJ databases">
        <title>Sequencing the genomes of 1000 actinobacteria strains.</title>
        <authorList>
            <person name="Klenk H.-P."/>
        </authorList>
    </citation>
    <scope>NUCLEOTIDE SEQUENCE [LARGE SCALE GENOMIC DNA]</scope>
    <source>
        <strain evidence="2 3">DSM 28967</strain>
    </source>
</reference>
<comment type="caution">
    <text evidence="2">The sequence shown here is derived from an EMBL/GenBank/DDBJ whole genome shotgun (WGS) entry which is preliminary data.</text>
</comment>
<sequence length="216" mass="23224">MTAALMLATAALIATPASAQTAAACTLTAPYRVVIGQPYKEFKLSASSICSLNGGSSGWDLIHPSQGSQGGAYFISGTTQESWDVYDFHTIGLHTWRPSGAFDSGSNPLTQNTVKSDIRLATAAWITSKRTSDVVTLTGTSLLYSTASDSYFKRSAKGAFQFKERGTTTWKGLKAVTTNSAGVATMSYRYSKTRDYRFVLYTTPVSWDQASATTTR</sequence>
<dbReference type="Proteomes" id="UP000549971">
    <property type="component" value="Unassembled WGS sequence"/>
</dbReference>
<proteinExistence type="predicted"/>
<evidence type="ECO:0000313" key="2">
    <source>
        <dbReference type="EMBL" id="MBB5833760.1"/>
    </source>
</evidence>
<accession>A0A7W9MS74</accession>
<dbReference type="RefSeq" id="WP_184793613.1">
    <property type="nucleotide sequence ID" value="NZ_JACHMY010000001.1"/>
</dbReference>
<dbReference type="AlphaFoldDB" id="A0A7W9MS74"/>